<accession>A0A922LLW9</accession>
<reference evidence="1" key="4">
    <citation type="journal article" date="2022" name="PLoS Pathog.">
        <title>Chromosome-level genome of Schistosoma haematobium underpins genome-wide explorations of molecular variation.</title>
        <authorList>
            <person name="Stroehlein A.J."/>
            <person name="Korhonen P.K."/>
            <person name="Lee V.V."/>
            <person name="Ralph S.A."/>
            <person name="Mentink-Kane M."/>
            <person name="You H."/>
            <person name="McManus D.P."/>
            <person name="Tchuente L.T."/>
            <person name="Stothard J.R."/>
            <person name="Kaur P."/>
            <person name="Dudchenko O."/>
            <person name="Aiden E.L."/>
            <person name="Yang B."/>
            <person name="Yang H."/>
            <person name="Emery A.M."/>
            <person name="Webster B.L."/>
            <person name="Brindley P.J."/>
            <person name="Rollinson D."/>
            <person name="Chang B.C.H."/>
            <person name="Gasser R.B."/>
            <person name="Young N.D."/>
        </authorList>
    </citation>
    <scope>NUCLEOTIDE SEQUENCE</scope>
</reference>
<dbReference type="KEGG" id="shx:MS3_00001021"/>
<evidence type="ECO:0000313" key="1">
    <source>
        <dbReference type="EMBL" id="KAH9589467.1"/>
    </source>
</evidence>
<name>A0A922LLW9_SCHHA</name>
<keyword evidence="2" id="KW-1185">Reference proteome</keyword>
<dbReference type="CTD" id="24597941"/>
<reference evidence="1" key="1">
    <citation type="journal article" date="2012" name="Nat. Genet.">
        <title>Whole-genome sequence of Schistosoma haematobium.</title>
        <authorList>
            <person name="Young N.D."/>
            <person name="Jex A.R."/>
            <person name="Li B."/>
            <person name="Liu S."/>
            <person name="Yang L."/>
            <person name="Xiong Z."/>
            <person name="Li Y."/>
            <person name="Cantacessi C."/>
            <person name="Hall R.S."/>
            <person name="Xu X."/>
            <person name="Chen F."/>
            <person name="Wu X."/>
            <person name="Zerlotini A."/>
            <person name="Oliveira G."/>
            <person name="Hofmann A."/>
            <person name="Zhang G."/>
            <person name="Fang X."/>
            <person name="Kang Y."/>
            <person name="Campbell B.E."/>
            <person name="Loukas A."/>
            <person name="Ranganathan S."/>
            <person name="Rollinson D."/>
            <person name="Rinaldi G."/>
            <person name="Brindley P.J."/>
            <person name="Yang H."/>
            <person name="Wang J."/>
            <person name="Wang J."/>
            <person name="Gasser R.B."/>
        </authorList>
    </citation>
    <scope>NUCLEOTIDE SEQUENCE</scope>
</reference>
<evidence type="ECO:0000313" key="2">
    <source>
        <dbReference type="Proteomes" id="UP000471633"/>
    </source>
</evidence>
<dbReference type="AlphaFoldDB" id="A0A922LLW9"/>
<dbReference type="RefSeq" id="XP_051070074.1">
    <property type="nucleotide sequence ID" value="XM_051208557.1"/>
</dbReference>
<reference evidence="1" key="2">
    <citation type="journal article" date="2019" name="Gigascience">
        <title>High-quality Schistosoma haematobium genome achieved by single-molecule and long-range sequencing.</title>
        <authorList>
            <person name="Stroehlein A.J."/>
            <person name="Korhonen P.K."/>
            <person name="Chong T.M."/>
            <person name="Lim Y.L."/>
            <person name="Chan K.G."/>
            <person name="Webster B."/>
            <person name="Rollinson D."/>
            <person name="Brindley P.J."/>
            <person name="Gasser R.B."/>
            <person name="Young N.D."/>
        </authorList>
    </citation>
    <scope>NUCLEOTIDE SEQUENCE</scope>
</reference>
<dbReference type="GeneID" id="24597941"/>
<sequence length="133" mass="15049">MIMMIYHLQLTIHNYLTASSSEVSKINLETQICELESQLMTEKRKSEENSKSNADSHTRRCKCRGTCQARCSCRRSGRPCVPLRCYCISGICKNRLDSSSEDSQIVMGPPSGLPVILRPKRKTRALQLNKISN</sequence>
<dbReference type="EMBL" id="AMPZ03000002">
    <property type="protein sequence ID" value="KAH9589467.1"/>
    <property type="molecule type" value="Genomic_DNA"/>
</dbReference>
<proteinExistence type="predicted"/>
<dbReference type="Proteomes" id="UP000471633">
    <property type="component" value="Unassembled WGS sequence"/>
</dbReference>
<protein>
    <submittedName>
        <fullName evidence="1">Uncharacterized protein</fullName>
    </submittedName>
</protein>
<gene>
    <name evidence="1" type="ORF">MS3_00001021</name>
</gene>
<organism evidence="1 2">
    <name type="scientific">Schistosoma haematobium</name>
    <name type="common">Blood fluke</name>
    <dbReference type="NCBI Taxonomy" id="6185"/>
    <lineage>
        <taxon>Eukaryota</taxon>
        <taxon>Metazoa</taxon>
        <taxon>Spiralia</taxon>
        <taxon>Lophotrochozoa</taxon>
        <taxon>Platyhelminthes</taxon>
        <taxon>Trematoda</taxon>
        <taxon>Digenea</taxon>
        <taxon>Strigeidida</taxon>
        <taxon>Schistosomatoidea</taxon>
        <taxon>Schistosomatidae</taxon>
        <taxon>Schistosoma</taxon>
    </lineage>
</organism>
<reference evidence="1" key="3">
    <citation type="submission" date="2021-06" db="EMBL/GenBank/DDBJ databases">
        <title>Chromosome-level genome assembly for S. haematobium.</title>
        <authorList>
            <person name="Stroehlein A.J."/>
        </authorList>
    </citation>
    <scope>NUCLEOTIDE SEQUENCE</scope>
</reference>
<comment type="caution">
    <text evidence="1">The sequence shown here is derived from an EMBL/GenBank/DDBJ whole genome shotgun (WGS) entry which is preliminary data.</text>
</comment>